<accession>A0A813HMS6</accession>
<dbReference type="SMART" id="SM00054">
    <property type="entry name" value="EFh"/>
    <property type="match status" value="2"/>
</dbReference>
<evidence type="ECO:0000256" key="5">
    <source>
        <dbReference type="ARBA" id="ARBA00022741"/>
    </source>
</evidence>
<evidence type="ECO:0000259" key="10">
    <source>
        <dbReference type="PROSITE" id="PS51352"/>
    </source>
</evidence>
<keyword evidence="5 8" id="KW-0547">Nucleotide-binding</keyword>
<dbReference type="PROSITE" id="PS00228">
    <property type="entry name" value="TUBULIN_B_AUTOREG"/>
    <property type="match status" value="1"/>
</dbReference>
<dbReference type="GO" id="GO:0005525">
    <property type="term" value="F:GTP binding"/>
    <property type="evidence" value="ECO:0007669"/>
    <property type="project" value="UniProtKB-UniRule"/>
</dbReference>
<dbReference type="FunFam" id="3.40.50.1440:FF:000031">
    <property type="entry name" value="tubulin beta-4A chain isoform X5"/>
    <property type="match status" value="1"/>
</dbReference>
<evidence type="ECO:0000313" key="12">
    <source>
        <dbReference type="Proteomes" id="UP000626109"/>
    </source>
</evidence>
<dbReference type="PRINTS" id="PR01161">
    <property type="entry name" value="TUBULIN"/>
</dbReference>
<dbReference type="SUPFAM" id="SSF52490">
    <property type="entry name" value="Tubulin nucleotide-binding domain-like"/>
    <property type="match status" value="1"/>
</dbReference>
<dbReference type="PRINTS" id="PR01163">
    <property type="entry name" value="BETATUBULIN"/>
</dbReference>
<dbReference type="InterPro" id="IPR013838">
    <property type="entry name" value="Beta-tubulin_BS"/>
</dbReference>
<dbReference type="AlphaFoldDB" id="A0A813HMS6"/>
<evidence type="ECO:0000256" key="1">
    <source>
        <dbReference type="ARBA" id="ARBA00009636"/>
    </source>
</evidence>
<dbReference type="InterPro" id="IPR013766">
    <property type="entry name" value="Thioredoxin_domain"/>
</dbReference>
<keyword evidence="3 8" id="KW-0493">Microtubule</keyword>
<dbReference type="Pfam" id="PF00091">
    <property type="entry name" value="Tubulin"/>
    <property type="match status" value="1"/>
</dbReference>
<reference evidence="11" key="1">
    <citation type="submission" date="2021-02" db="EMBL/GenBank/DDBJ databases">
        <authorList>
            <person name="Dougan E. K."/>
            <person name="Rhodes N."/>
            <person name="Thang M."/>
            <person name="Chan C."/>
        </authorList>
    </citation>
    <scope>NUCLEOTIDE SEQUENCE</scope>
</reference>
<dbReference type="Gene3D" id="1.10.238.10">
    <property type="entry name" value="EF-hand"/>
    <property type="match status" value="1"/>
</dbReference>
<organism evidence="11 12">
    <name type="scientific">Polarella glacialis</name>
    <name type="common">Dinoflagellate</name>
    <dbReference type="NCBI Taxonomy" id="89957"/>
    <lineage>
        <taxon>Eukaryota</taxon>
        <taxon>Sar</taxon>
        <taxon>Alveolata</taxon>
        <taxon>Dinophyceae</taxon>
        <taxon>Suessiales</taxon>
        <taxon>Suessiaceae</taxon>
        <taxon>Polarella</taxon>
    </lineage>
</organism>
<dbReference type="CDD" id="cd00051">
    <property type="entry name" value="EFh"/>
    <property type="match status" value="1"/>
</dbReference>
<dbReference type="InterPro" id="IPR002453">
    <property type="entry name" value="Beta_tubulin"/>
</dbReference>
<dbReference type="Gene3D" id="3.40.50.1440">
    <property type="entry name" value="Tubulin/FtsZ, GTPase domain"/>
    <property type="match status" value="1"/>
</dbReference>
<dbReference type="Pfam" id="PF13499">
    <property type="entry name" value="EF-hand_7"/>
    <property type="match status" value="1"/>
</dbReference>
<dbReference type="Gene3D" id="3.40.30.10">
    <property type="entry name" value="Glutaredoxin"/>
    <property type="match status" value="1"/>
</dbReference>
<dbReference type="Pfam" id="PF00085">
    <property type="entry name" value="Thioredoxin"/>
    <property type="match status" value="1"/>
</dbReference>
<evidence type="ECO:0000256" key="3">
    <source>
        <dbReference type="ARBA" id="ARBA00022701"/>
    </source>
</evidence>
<comment type="function">
    <text evidence="8">Tubulin is the major constituent of microtubules, a cylinder consisting of laterally associated linear protofilaments composed of alpha- and beta-tubulin heterodimers. Microtubules grow by the addition of GTP-tubulin dimers to the microtubule end, where a stabilizing cap forms. Below the cap, tubulin dimers are in GDP-bound state, owing to GTPase activity of alpha-tubulin.</text>
</comment>
<dbReference type="CDD" id="cd02947">
    <property type="entry name" value="TRX_family"/>
    <property type="match status" value="1"/>
</dbReference>
<dbReference type="EMBL" id="CAJNNW010001494">
    <property type="protein sequence ID" value="CAE8638836.1"/>
    <property type="molecule type" value="Genomic_DNA"/>
</dbReference>
<dbReference type="PROSITE" id="PS00018">
    <property type="entry name" value="EF_HAND_1"/>
    <property type="match status" value="1"/>
</dbReference>
<dbReference type="GO" id="GO:0005200">
    <property type="term" value="F:structural constituent of cytoskeleton"/>
    <property type="evidence" value="ECO:0007669"/>
    <property type="project" value="InterPro"/>
</dbReference>
<evidence type="ECO:0000256" key="6">
    <source>
        <dbReference type="ARBA" id="ARBA00022837"/>
    </source>
</evidence>
<comment type="caution">
    <text evidence="11">The sequence shown here is derived from an EMBL/GenBank/DDBJ whole genome shotgun (WGS) entry which is preliminary data.</text>
</comment>
<feature type="domain" description="Thioredoxin" evidence="10">
    <location>
        <begin position="402"/>
        <end position="530"/>
    </location>
</feature>
<evidence type="ECO:0000256" key="4">
    <source>
        <dbReference type="ARBA" id="ARBA00022723"/>
    </source>
</evidence>
<dbReference type="InterPro" id="IPR011992">
    <property type="entry name" value="EF-hand-dom_pair"/>
</dbReference>
<dbReference type="SMART" id="SM00864">
    <property type="entry name" value="Tubulin"/>
    <property type="match status" value="1"/>
</dbReference>
<feature type="domain" description="EF-hand" evidence="9">
    <location>
        <begin position="318"/>
        <end position="353"/>
    </location>
</feature>
<keyword evidence="7 8" id="KW-0342">GTP-binding</keyword>
<dbReference type="GO" id="GO:0005509">
    <property type="term" value="F:calcium ion binding"/>
    <property type="evidence" value="ECO:0007669"/>
    <property type="project" value="InterPro"/>
</dbReference>
<evidence type="ECO:0000256" key="2">
    <source>
        <dbReference type="ARBA" id="ARBA00013288"/>
    </source>
</evidence>
<keyword evidence="6" id="KW-0106">Calcium</keyword>
<evidence type="ECO:0000259" key="9">
    <source>
        <dbReference type="PROSITE" id="PS50222"/>
    </source>
</evidence>
<dbReference type="InterPro" id="IPR036249">
    <property type="entry name" value="Thioredoxin-like_sf"/>
</dbReference>
<dbReference type="InterPro" id="IPR018247">
    <property type="entry name" value="EF_Hand_1_Ca_BS"/>
</dbReference>
<name>A0A813HMS6_POLGL</name>
<evidence type="ECO:0000313" key="11">
    <source>
        <dbReference type="EMBL" id="CAE8638836.1"/>
    </source>
</evidence>
<evidence type="ECO:0000256" key="7">
    <source>
        <dbReference type="ARBA" id="ARBA00023134"/>
    </source>
</evidence>
<dbReference type="PROSITE" id="PS51352">
    <property type="entry name" value="THIOREDOXIN_2"/>
    <property type="match status" value="1"/>
</dbReference>
<dbReference type="PROSITE" id="PS00227">
    <property type="entry name" value="TUBULIN"/>
    <property type="match status" value="1"/>
</dbReference>
<comment type="similarity">
    <text evidence="1 8">Belongs to the tubulin family.</text>
</comment>
<dbReference type="GO" id="GO:0003924">
    <property type="term" value="F:GTPase activity"/>
    <property type="evidence" value="ECO:0007669"/>
    <property type="project" value="InterPro"/>
</dbReference>
<keyword evidence="4" id="KW-0479">Metal-binding</keyword>
<sequence length="548" mass="60168">MRELVHIQAGQCGNQIGAKFWEVISDEHGIDPTGTYHGDSDLQLERINVYFNEATGGRYVPRAILMDLEPGTMDSVRAGPFGQLFRPDNFVFGQTGAGNNWAKGHYTEGAELIDSVLDVVRKEAEGCDCLQGFQMCHSLGGGTGSGMGTLLISKVREEYPDRVMETFSVIPSPKVSDTVVVCSSVAFLRNPHTTGLPAKLPAGRMCSAGRGISVIGGPTSLHGWSLFGWGMEDKEDNPDVDEKRRSRFLSYAEGEGDSALLQREGLRCLLECTDTFCLTKHWLPETTLENIYGQYAGQDGIGLKEFGRIAHDGLLLEGKLEEYERAFNGVDRDGTGVISTEELGQLFAGLHRPLPAHELERIVDEADVGHDGIDFADFLSLARTHLDLGEVVRYLETMPQKHSAAGSAPATLRETALGSITEVHGEAEINEIVNSGADVVVKLAFSWCRPCKAFYPRYEKFAEIYGETQFLRIVGNENESCKHYAKDVLQAKISPMFAAYSKGQLVATWNGANIARFVENMERNLPSARKFSKEREAVQASDPSMAPK</sequence>
<evidence type="ECO:0000256" key="8">
    <source>
        <dbReference type="RuleBase" id="RU000352"/>
    </source>
</evidence>
<dbReference type="SUPFAM" id="SSF47473">
    <property type="entry name" value="EF-hand"/>
    <property type="match status" value="1"/>
</dbReference>
<dbReference type="PANTHER" id="PTHR11588">
    <property type="entry name" value="TUBULIN"/>
    <property type="match status" value="1"/>
</dbReference>
<dbReference type="Proteomes" id="UP000626109">
    <property type="component" value="Unassembled WGS sequence"/>
</dbReference>
<protein>
    <recommendedName>
        <fullName evidence="2 8">Tubulin beta chain</fullName>
    </recommendedName>
</protein>
<dbReference type="GO" id="GO:0005874">
    <property type="term" value="C:microtubule"/>
    <property type="evidence" value="ECO:0007669"/>
    <property type="project" value="UniProtKB-KW"/>
</dbReference>
<comment type="subunit">
    <text evidence="8">Dimer of alpha and beta chains. A typical microtubule is a hollow water-filled tube with an outer diameter of 25 nm and an inner diameter of 15 nM. Alpha-beta heterodimers associate head-to-tail to form protofilaments running lengthwise along the microtubule wall with the beta-tubulin subunit facing the microtubule plus end conferring a structural polarity. Microtubules usually have 13 protofilaments but different protofilament numbers can be found in some organisms and specialized cells.</text>
</comment>
<dbReference type="InterPro" id="IPR003008">
    <property type="entry name" value="Tubulin_FtsZ_GTPase"/>
</dbReference>
<dbReference type="InterPro" id="IPR036525">
    <property type="entry name" value="Tubulin/FtsZ_GTPase_sf"/>
</dbReference>
<dbReference type="PROSITE" id="PS50222">
    <property type="entry name" value="EF_HAND_2"/>
    <property type="match status" value="1"/>
</dbReference>
<dbReference type="InterPro" id="IPR000217">
    <property type="entry name" value="Tubulin"/>
</dbReference>
<dbReference type="InterPro" id="IPR002048">
    <property type="entry name" value="EF_hand_dom"/>
</dbReference>
<dbReference type="GO" id="GO:0007017">
    <property type="term" value="P:microtubule-based process"/>
    <property type="evidence" value="ECO:0007669"/>
    <property type="project" value="InterPro"/>
</dbReference>
<gene>
    <name evidence="11" type="ORF">PGLA2088_LOCUS1904</name>
</gene>
<dbReference type="SUPFAM" id="SSF52833">
    <property type="entry name" value="Thioredoxin-like"/>
    <property type="match status" value="1"/>
</dbReference>
<proteinExistence type="inferred from homology"/>
<dbReference type="InterPro" id="IPR017975">
    <property type="entry name" value="Tubulin_CS"/>
</dbReference>